<evidence type="ECO:0000313" key="2">
    <source>
        <dbReference type="Proteomes" id="UP001592528"/>
    </source>
</evidence>
<keyword evidence="2" id="KW-1185">Reference proteome</keyword>
<dbReference type="EMBL" id="JBHEZZ010000026">
    <property type="protein sequence ID" value="MFC1406056.1"/>
    <property type="molecule type" value="Genomic_DNA"/>
</dbReference>
<proteinExistence type="predicted"/>
<comment type="caution">
    <text evidence="1">The sequence shown here is derived from an EMBL/GenBank/DDBJ whole genome shotgun (WGS) entry which is preliminary data.</text>
</comment>
<dbReference type="SUPFAM" id="SSF56112">
    <property type="entry name" value="Protein kinase-like (PK-like)"/>
    <property type="match status" value="1"/>
</dbReference>
<gene>
    <name evidence="1" type="ORF">ACEZDJ_32655</name>
</gene>
<evidence type="ECO:0000313" key="1">
    <source>
        <dbReference type="EMBL" id="MFC1406056.1"/>
    </source>
</evidence>
<reference evidence="1 2" key="1">
    <citation type="submission" date="2024-09" db="EMBL/GenBank/DDBJ databases">
        <authorList>
            <person name="Lee S.D."/>
        </authorList>
    </citation>
    <scope>NUCLEOTIDE SEQUENCE [LARGE SCALE GENOMIC DNA]</scope>
    <source>
        <strain evidence="1 2">N1-5</strain>
    </source>
</reference>
<dbReference type="Gene3D" id="3.90.1200.10">
    <property type="match status" value="1"/>
</dbReference>
<dbReference type="InterPro" id="IPR011009">
    <property type="entry name" value="Kinase-like_dom_sf"/>
</dbReference>
<accession>A0ABV6UXF9</accession>
<protein>
    <submittedName>
        <fullName evidence="1">Aminoglycoside phosphotransferase</fullName>
    </submittedName>
</protein>
<sequence>MATIEEAGFRVPRPLRTTEGSWTNGGWTASQFVPGAEPDHGSTPRWLDIIEAGRAFHKALAGRPRPGFLDNRCTWWDIGDQVAWGERDADFTPPLDGLHQRLRSLAGPPPPEEPQLVHGDLTGNVLFAPGLPPAVIDLSPYWRPTAFAEAVVVGDAIIWHGAGLPLLRAAAAISGPYFAQHVARAVIYRLATTNERLRCGPADASRGLADERDRYDRATRIFGDFARQSD</sequence>
<organism evidence="1 2">
    <name type="scientific">Streptacidiphilus cavernicola</name>
    <dbReference type="NCBI Taxonomy" id="3342716"/>
    <lineage>
        <taxon>Bacteria</taxon>
        <taxon>Bacillati</taxon>
        <taxon>Actinomycetota</taxon>
        <taxon>Actinomycetes</taxon>
        <taxon>Kitasatosporales</taxon>
        <taxon>Streptomycetaceae</taxon>
        <taxon>Streptacidiphilus</taxon>
    </lineage>
</organism>
<dbReference type="Proteomes" id="UP001592528">
    <property type="component" value="Unassembled WGS sequence"/>
</dbReference>
<name>A0ABV6UXF9_9ACTN</name>